<dbReference type="Gene3D" id="3.90.79.10">
    <property type="entry name" value="Nucleoside Triphosphate Pyrophosphohydrolase"/>
    <property type="match status" value="1"/>
</dbReference>
<proteinExistence type="inferred from homology"/>
<gene>
    <name evidence="9" type="ORF">IDJ77_07870</name>
</gene>
<comment type="caution">
    <text evidence="9">The sequence shown here is derived from an EMBL/GenBank/DDBJ whole genome shotgun (WGS) entry which is preliminary data.</text>
</comment>
<dbReference type="EMBL" id="JACWMY010000003">
    <property type="protein sequence ID" value="MBD1363724.1"/>
    <property type="molecule type" value="Genomic_DNA"/>
</dbReference>
<dbReference type="CDD" id="cd24161">
    <property type="entry name" value="NUDIX_ADPRase_Ndx2"/>
    <property type="match status" value="1"/>
</dbReference>
<evidence type="ECO:0000256" key="3">
    <source>
        <dbReference type="ARBA" id="ARBA00007275"/>
    </source>
</evidence>
<dbReference type="PANTHER" id="PTHR11839">
    <property type="entry name" value="UDP/ADP-SUGAR PYROPHOSPHATASE"/>
    <property type="match status" value="1"/>
</dbReference>
<dbReference type="InterPro" id="IPR000086">
    <property type="entry name" value="NUDIX_hydrolase_dom"/>
</dbReference>
<sequence>MEHPTENPWQITSEQNIYDNPWINVTEYQVINPSGNPGIYGKIHFKNVAIGVIPLDADMNTYLVGQYRFVLNQYCWEIPEGGGPEGSDPLESAKRELLEETGLKANEWTEILQMHLSNSVSDELSIIYLARGLEQHEAEPEDTEDLLVNKVPFEQVYQMVNSGEITDSVTVAAVLKIKLMQLENRL</sequence>
<dbReference type="PANTHER" id="PTHR11839:SF18">
    <property type="entry name" value="NUDIX HYDROLASE DOMAIN-CONTAINING PROTEIN"/>
    <property type="match status" value="1"/>
</dbReference>
<evidence type="ECO:0000313" key="9">
    <source>
        <dbReference type="EMBL" id="MBD1363724.1"/>
    </source>
</evidence>
<evidence type="ECO:0000256" key="7">
    <source>
        <dbReference type="ARBA" id="ARBA00032272"/>
    </source>
</evidence>
<dbReference type="PROSITE" id="PS51462">
    <property type="entry name" value="NUDIX"/>
    <property type="match status" value="1"/>
</dbReference>
<comment type="similarity">
    <text evidence="3">Belongs to the Nudix hydrolase family. NudK subfamily.</text>
</comment>
<dbReference type="SUPFAM" id="SSF55811">
    <property type="entry name" value="Nudix"/>
    <property type="match status" value="1"/>
</dbReference>
<feature type="domain" description="Nudix hydrolase" evidence="8">
    <location>
        <begin position="45"/>
        <end position="173"/>
    </location>
</feature>
<evidence type="ECO:0000256" key="1">
    <source>
        <dbReference type="ARBA" id="ARBA00000847"/>
    </source>
</evidence>
<dbReference type="Proteomes" id="UP000606600">
    <property type="component" value="Unassembled WGS sequence"/>
</dbReference>
<dbReference type="InterPro" id="IPR015797">
    <property type="entry name" value="NUDIX_hydrolase-like_dom_sf"/>
</dbReference>
<comment type="catalytic activity">
    <reaction evidence="1">
        <text>GDP-alpha-D-mannose + H2O = alpha-D-mannose 1-phosphate + GMP + 2 H(+)</text>
        <dbReference type="Rhea" id="RHEA:27978"/>
        <dbReference type="ChEBI" id="CHEBI:15377"/>
        <dbReference type="ChEBI" id="CHEBI:15378"/>
        <dbReference type="ChEBI" id="CHEBI:57527"/>
        <dbReference type="ChEBI" id="CHEBI:58115"/>
        <dbReference type="ChEBI" id="CHEBI:58409"/>
    </reaction>
</comment>
<evidence type="ECO:0000259" key="8">
    <source>
        <dbReference type="PROSITE" id="PS51462"/>
    </source>
</evidence>
<evidence type="ECO:0000256" key="5">
    <source>
        <dbReference type="ARBA" id="ARBA00022801"/>
    </source>
</evidence>
<accession>A0ABR7WQW1</accession>
<evidence type="ECO:0000256" key="2">
    <source>
        <dbReference type="ARBA" id="ARBA00001946"/>
    </source>
</evidence>
<comment type="cofactor">
    <cofactor evidence="2">
        <name>Mg(2+)</name>
        <dbReference type="ChEBI" id="CHEBI:18420"/>
    </cofactor>
</comment>
<keyword evidence="10" id="KW-1185">Reference proteome</keyword>
<organism evidence="9 10">
    <name type="scientific">Mucilaginibacter pankratovii</name>
    <dbReference type="NCBI Taxonomy" id="2772110"/>
    <lineage>
        <taxon>Bacteria</taxon>
        <taxon>Pseudomonadati</taxon>
        <taxon>Bacteroidota</taxon>
        <taxon>Sphingobacteriia</taxon>
        <taxon>Sphingobacteriales</taxon>
        <taxon>Sphingobacteriaceae</taxon>
        <taxon>Mucilaginibacter</taxon>
    </lineage>
</organism>
<evidence type="ECO:0000313" key="10">
    <source>
        <dbReference type="Proteomes" id="UP000606600"/>
    </source>
</evidence>
<protein>
    <recommendedName>
        <fullName evidence="4">GDP-mannose pyrophosphatase</fullName>
    </recommendedName>
    <alternativeName>
        <fullName evidence="6">GDP-mannose hydrolase</fullName>
    </alternativeName>
    <alternativeName>
        <fullName evidence="7">GDPMK</fullName>
    </alternativeName>
</protein>
<dbReference type="RefSeq" id="WP_191188390.1">
    <property type="nucleotide sequence ID" value="NZ_JACWMY010000003.1"/>
</dbReference>
<reference evidence="9 10" key="1">
    <citation type="submission" date="2020-09" db="EMBL/GenBank/DDBJ databases">
        <title>Novel species of Mucilaginibacter isolated from a glacier on the Tibetan Plateau.</title>
        <authorList>
            <person name="Liu Q."/>
            <person name="Xin Y.-H."/>
        </authorList>
    </citation>
    <scope>NUCLEOTIDE SEQUENCE [LARGE SCALE GENOMIC DNA]</scope>
    <source>
        <strain evidence="9 10">ZT4R22</strain>
    </source>
</reference>
<name>A0ABR7WQW1_9SPHI</name>
<evidence type="ECO:0000256" key="6">
    <source>
        <dbReference type="ARBA" id="ARBA00032162"/>
    </source>
</evidence>
<dbReference type="GO" id="GO:0016787">
    <property type="term" value="F:hydrolase activity"/>
    <property type="evidence" value="ECO:0007669"/>
    <property type="project" value="UniProtKB-KW"/>
</dbReference>
<evidence type="ECO:0000256" key="4">
    <source>
        <dbReference type="ARBA" id="ARBA00016377"/>
    </source>
</evidence>
<dbReference type="Pfam" id="PF00293">
    <property type="entry name" value="NUDIX"/>
    <property type="match status" value="1"/>
</dbReference>
<keyword evidence="5 9" id="KW-0378">Hydrolase</keyword>